<evidence type="ECO:0000313" key="3">
    <source>
        <dbReference type="EMBL" id="CAB3677167.1"/>
    </source>
</evidence>
<dbReference type="EMBL" id="CADIKC010000002">
    <property type="protein sequence ID" value="CAB3677167.1"/>
    <property type="molecule type" value="Genomic_DNA"/>
</dbReference>
<keyword evidence="1" id="KW-0812">Transmembrane</keyword>
<feature type="domain" description="DUF6708" evidence="2">
    <location>
        <begin position="124"/>
        <end position="295"/>
    </location>
</feature>
<evidence type="ECO:0000313" key="4">
    <source>
        <dbReference type="Proteomes" id="UP000494255"/>
    </source>
</evidence>
<name>A0A6J5ATR5_9BURK</name>
<feature type="transmembrane region" description="Helical" evidence="1">
    <location>
        <begin position="58"/>
        <end position="76"/>
    </location>
</feature>
<dbReference type="AlphaFoldDB" id="A0A6J5ATR5"/>
<evidence type="ECO:0000259" key="2">
    <source>
        <dbReference type="Pfam" id="PF20455"/>
    </source>
</evidence>
<gene>
    <name evidence="3" type="ORF">LMG24238_02423</name>
</gene>
<protein>
    <recommendedName>
        <fullName evidence="2">DUF6708 domain-containing protein</fullName>
    </recommendedName>
</protein>
<dbReference type="Pfam" id="PF20455">
    <property type="entry name" value="DUF6708"/>
    <property type="match status" value="1"/>
</dbReference>
<dbReference type="Proteomes" id="UP000494255">
    <property type="component" value="Unassembled WGS sequence"/>
</dbReference>
<keyword evidence="1" id="KW-0472">Membrane</keyword>
<keyword evidence="4" id="KW-1185">Reference proteome</keyword>
<evidence type="ECO:0000256" key="1">
    <source>
        <dbReference type="SAM" id="Phobius"/>
    </source>
</evidence>
<organism evidence="3 4">
    <name type="scientific">Paraburkholderia sediminicola</name>
    <dbReference type="NCBI Taxonomy" id="458836"/>
    <lineage>
        <taxon>Bacteria</taxon>
        <taxon>Pseudomonadati</taxon>
        <taxon>Pseudomonadota</taxon>
        <taxon>Betaproteobacteria</taxon>
        <taxon>Burkholderiales</taxon>
        <taxon>Burkholderiaceae</taxon>
        <taxon>Paraburkholderia</taxon>
    </lineage>
</organism>
<dbReference type="InterPro" id="IPR046554">
    <property type="entry name" value="DUF6708"/>
</dbReference>
<proteinExistence type="predicted"/>
<reference evidence="3 4" key="1">
    <citation type="submission" date="2020-04" db="EMBL/GenBank/DDBJ databases">
        <authorList>
            <person name="De Canck E."/>
        </authorList>
    </citation>
    <scope>NUCLEOTIDE SEQUENCE [LARGE SCALE GENOMIC DNA]</scope>
    <source>
        <strain evidence="3 4">LMG 24238</strain>
    </source>
</reference>
<keyword evidence="1" id="KW-1133">Transmembrane helix</keyword>
<feature type="transmembrane region" description="Helical" evidence="1">
    <location>
        <begin position="96"/>
        <end position="117"/>
    </location>
</feature>
<accession>A0A6J5ATR5</accession>
<sequence>MFTTNRKQRPLSVQDREWRLSISERTAEPHASGRVIRLNSTYLELVDGIYSNRGMMSVVGVFGAGLLSFFLLISWWSTFADFYFNPNWDHRDECAMLLFMGFATIVSSLFIAGVVTFNRTIGEWFRYTHYPMRFNRLNRMVYVFRGDGTILEVSWDKAYFTLRVNSQAFGVRTLGICGLVLKDAQTVEEMFVFGYASSSRDDCLRHWEFIRRYMEEGPHAVIDAPGFTYCLPIADKRETLYQGWIALVSKDAWNPIAKWLMLPFHILFFIGRLACRATSKVPLWPADVEAACQIAPNDAHVRDSSTNPVKYR</sequence>